<feature type="transmembrane region" description="Helical" evidence="3">
    <location>
        <begin position="88"/>
        <end position="106"/>
    </location>
</feature>
<comment type="caution">
    <text evidence="4">The sequence shown here is derived from an EMBL/GenBank/DDBJ whole genome shotgun (WGS) entry which is preliminary data.</text>
</comment>
<keyword evidence="2" id="KW-0456">Lyase</keyword>
<gene>
    <name evidence="4" type="ORF">EB796_021994</name>
</gene>
<organism evidence="4 5">
    <name type="scientific">Bugula neritina</name>
    <name type="common">Brown bryozoan</name>
    <name type="synonym">Sertularia neritina</name>
    <dbReference type="NCBI Taxonomy" id="10212"/>
    <lineage>
        <taxon>Eukaryota</taxon>
        <taxon>Metazoa</taxon>
        <taxon>Spiralia</taxon>
        <taxon>Lophotrochozoa</taxon>
        <taxon>Bryozoa</taxon>
        <taxon>Gymnolaemata</taxon>
        <taxon>Cheilostomatida</taxon>
        <taxon>Flustrina</taxon>
        <taxon>Buguloidea</taxon>
        <taxon>Bugulidae</taxon>
        <taxon>Bugula</taxon>
    </lineage>
</organism>
<dbReference type="GO" id="GO:0004016">
    <property type="term" value="F:adenylate cyclase activity"/>
    <property type="evidence" value="ECO:0007669"/>
    <property type="project" value="TreeGrafter"/>
</dbReference>
<dbReference type="Proteomes" id="UP000593567">
    <property type="component" value="Unassembled WGS sequence"/>
</dbReference>
<feature type="transmembrane region" description="Helical" evidence="3">
    <location>
        <begin position="113"/>
        <end position="136"/>
    </location>
</feature>
<keyword evidence="5" id="KW-1185">Reference proteome</keyword>
<dbReference type="GO" id="GO:0000166">
    <property type="term" value="F:nucleotide binding"/>
    <property type="evidence" value="ECO:0007669"/>
    <property type="project" value="UniProtKB-KW"/>
</dbReference>
<sequence length="306" mass="35765">MEGNNNKSGESKCYDHSSHNVIEMHDKLQHMEREMEVMYEDGKTSRRMPVLFERSVMGCLNPRFDSENLESRLKERFFPQDQRKFRSALVYVMLSCLCWIVFFVTMKTSTNHWVAHTAGASVFIFITILTFILTYLKIYSKHYYLIHSVYAFLVCLFCLLRFLFVGKEDIGSQMLMSSVGSFCSGVEVILLIYNLIPLPLYAAFTLSLLFTAIFKGLFSWRMIRSPSVEFIICVILLLVCVHVVCFSLHLMSTIRKHSTFLRICQSHFARKQLRDEKKLKEDIIYSLMPEKLLSGLCRIEMLKTKR</sequence>
<proteinExistence type="predicted"/>
<dbReference type="PANTHER" id="PTHR45627:SF8">
    <property type="entry name" value="ADENYLATE CYCLASE TYPE 9"/>
    <property type="match status" value="1"/>
</dbReference>
<dbReference type="PANTHER" id="PTHR45627">
    <property type="entry name" value="ADENYLATE CYCLASE TYPE 1"/>
    <property type="match status" value="1"/>
</dbReference>
<reference evidence="4" key="1">
    <citation type="submission" date="2020-06" db="EMBL/GenBank/DDBJ databases">
        <title>Draft genome of Bugula neritina, a colonial animal packing powerful symbionts and potential medicines.</title>
        <authorList>
            <person name="Rayko M."/>
        </authorList>
    </citation>
    <scope>NUCLEOTIDE SEQUENCE [LARGE SCALE GENOMIC DNA]</scope>
    <source>
        <strain evidence="4">Kwan_BN1</strain>
    </source>
</reference>
<keyword evidence="3" id="KW-0812">Transmembrane</keyword>
<evidence type="ECO:0000313" key="4">
    <source>
        <dbReference type="EMBL" id="KAF6019766.1"/>
    </source>
</evidence>
<evidence type="ECO:0000313" key="5">
    <source>
        <dbReference type="Proteomes" id="UP000593567"/>
    </source>
</evidence>
<dbReference type="GO" id="GO:0005886">
    <property type="term" value="C:plasma membrane"/>
    <property type="evidence" value="ECO:0007669"/>
    <property type="project" value="TreeGrafter"/>
</dbReference>
<evidence type="ECO:0000256" key="1">
    <source>
        <dbReference type="ARBA" id="ARBA00022741"/>
    </source>
</evidence>
<keyword evidence="3" id="KW-1133">Transmembrane helix</keyword>
<protein>
    <submittedName>
        <fullName evidence="4">ADCY9</fullName>
    </submittedName>
</protein>
<evidence type="ECO:0000256" key="3">
    <source>
        <dbReference type="SAM" id="Phobius"/>
    </source>
</evidence>
<evidence type="ECO:0000256" key="2">
    <source>
        <dbReference type="ARBA" id="ARBA00023239"/>
    </source>
</evidence>
<accession>A0A7J7J200</accession>
<keyword evidence="3" id="KW-0472">Membrane</keyword>
<dbReference type="GO" id="GO:0007189">
    <property type="term" value="P:adenylate cyclase-activating G protein-coupled receptor signaling pathway"/>
    <property type="evidence" value="ECO:0007669"/>
    <property type="project" value="TreeGrafter"/>
</dbReference>
<feature type="transmembrane region" description="Helical" evidence="3">
    <location>
        <begin position="199"/>
        <end position="218"/>
    </location>
</feature>
<keyword evidence="1" id="KW-0547">Nucleotide-binding</keyword>
<dbReference type="AlphaFoldDB" id="A0A7J7J200"/>
<feature type="transmembrane region" description="Helical" evidence="3">
    <location>
        <begin position="142"/>
        <end position="163"/>
    </location>
</feature>
<feature type="transmembrane region" description="Helical" evidence="3">
    <location>
        <begin position="230"/>
        <end position="251"/>
    </location>
</feature>
<dbReference type="EMBL" id="VXIV02003214">
    <property type="protein sequence ID" value="KAF6019766.1"/>
    <property type="molecule type" value="Genomic_DNA"/>
</dbReference>
<name>A0A7J7J200_BUGNE</name>